<sequence>MTKFDEFKNKEKFLQDDKLFYPGIGDPNLKPVLTEKINLAADDFKKLADKGNATDKEYQNVIKFGLDRFADLYLQLDTEDRERVCSYFEELMDIVGLESSDGHLNNFMYGFDPTKK</sequence>
<dbReference type="EMBL" id="CP043329">
    <property type="protein sequence ID" value="QEK53212.1"/>
    <property type="molecule type" value="Genomic_DNA"/>
</dbReference>
<dbReference type="AlphaFoldDB" id="A0A5C0VMP5"/>
<keyword evidence="2" id="KW-1185">Reference proteome</keyword>
<protein>
    <submittedName>
        <fullName evidence="1">DUF4844 domain-containing protein</fullName>
    </submittedName>
</protein>
<proteinExistence type="predicted"/>
<dbReference type="Proteomes" id="UP000323653">
    <property type="component" value="Chromosome"/>
</dbReference>
<dbReference type="Pfam" id="PF16133">
    <property type="entry name" value="DUF4844"/>
    <property type="match status" value="1"/>
</dbReference>
<accession>A0A5C0VMP5</accession>
<gene>
    <name evidence="1" type="ORF">FYC62_03220</name>
</gene>
<evidence type="ECO:0000313" key="2">
    <source>
        <dbReference type="Proteomes" id="UP000323653"/>
    </source>
</evidence>
<reference evidence="1 2" key="1">
    <citation type="submission" date="2019-08" db="EMBL/GenBank/DDBJ databases">
        <title>Pedobacter sp. nov., isolated from Han river, South Korea.</title>
        <authorList>
            <person name="Lee D.-H."/>
            <person name="Kim Y.-S."/>
            <person name="Hwang E.-M."/>
            <person name="Le Tran T.C."/>
            <person name="Cha C.-J."/>
        </authorList>
    </citation>
    <scope>NUCLEOTIDE SEQUENCE [LARGE SCALE GENOMIC DNA]</scope>
    <source>
        <strain evidence="1 2">CJ43</strain>
    </source>
</reference>
<dbReference type="KEGG" id="pej:FYC62_03220"/>
<organism evidence="1 2">
    <name type="scientific">Pedobacter aquae</name>
    <dbReference type="NCBI Taxonomy" id="2605747"/>
    <lineage>
        <taxon>Bacteria</taxon>
        <taxon>Pseudomonadati</taxon>
        <taxon>Bacteroidota</taxon>
        <taxon>Sphingobacteriia</taxon>
        <taxon>Sphingobacteriales</taxon>
        <taxon>Sphingobacteriaceae</taxon>
        <taxon>Pedobacter</taxon>
    </lineage>
</organism>
<dbReference type="InterPro" id="IPR038360">
    <property type="entry name" value="DUF4844_sf"/>
</dbReference>
<evidence type="ECO:0000313" key="1">
    <source>
        <dbReference type="EMBL" id="QEK53212.1"/>
    </source>
</evidence>
<name>A0A5C0VMP5_9SPHI</name>
<dbReference type="InterPro" id="IPR032301">
    <property type="entry name" value="DUF4844"/>
</dbReference>
<dbReference type="Gene3D" id="1.20.1480.40">
    <property type="entry name" value="Uncharacterised protein PF16133, DUF4844"/>
    <property type="match status" value="1"/>
</dbReference>